<evidence type="ECO:0000256" key="2">
    <source>
        <dbReference type="SAM" id="Phobius"/>
    </source>
</evidence>
<dbReference type="SMR" id="Q5E397"/>
<evidence type="ECO:0008006" key="5">
    <source>
        <dbReference type="Google" id="ProtNLM"/>
    </source>
</evidence>
<dbReference type="PATRIC" id="fig|312309.11.peg.2031"/>
<evidence type="ECO:0000313" key="3">
    <source>
        <dbReference type="EMBL" id="AAW86499.1"/>
    </source>
</evidence>
<evidence type="ECO:0000256" key="1">
    <source>
        <dbReference type="SAM" id="Coils"/>
    </source>
</evidence>
<dbReference type="Proteomes" id="UP000000537">
    <property type="component" value="Chromosome I"/>
</dbReference>
<feature type="transmembrane region" description="Helical" evidence="2">
    <location>
        <begin position="461"/>
        <end position="479"/>
    </location>
</feature>
<accession>Q5E397</accession>
<feature type="transmembrane region" description="Helical" evidence="2">
    <location>
        <begin position="437"/>
        <end position="455"/>
    </location>
</feature>
<name>Q5E397_ALIF1</name>
<organism evidence="3 4">
    <name type="scientific">Aliivibrio fischeri (strain ATCC 700601 / ES114)</name>
    <name type="common">Vibrio fischeri</name>
    <dbReference type="NCBI Taxonomy" id="312309"/>
    <lineage>
        <taxon>Bacteria</taxon>
        <taxon>Pseudomonadati</taxon>
        <taxon>Pseudomonadota</taxon>
        <taxon>Gammaproteobacteria</taxon>
        <taxon>Vibrionales</taxon>
        <taxon>Vibrionaceae</taxon>
        <taxon>Aliivibrio</taxon>
    </lineage>
</organism>
<keyword evidence="2" id="KW-1133">Transmembrane helix</keyword>
<dbReference type="EnsemblBacteria" id="AAW86499">
    <property type="protein sequence ID" value="AAW86499"/>
    <property type="gene ID" value="VF_2004"/>
</dbReference>
<keyword evidence="1" id="KW-0175">Coiled coil</keyword>
<keyword evidence="4" id="KW-1185">Reference proteome</keyword>
<gene>
    <name evidence="3" type="ordered locus">VF_2004</name>
</gene>
<dbReference type="KEGG" id="vfi:VF_2004"/>
<keyword evidence="2" id="KW-0472">Membrane</keyword>
<dbReference type="EMBL" id="CP000020">
    <property type="protein sequence ID" value="AAW86499.1"/>
    <property type="molecule type" value="Genomic_DNA"/>
</dbReference>
<sequence>MKMNLSVVMDVVNKTTKPLKTMSSDSDYYAKKIKSIQQAQSDDSAALTMIASYQQIQKELDKNALEGEAAAEALLKLKQQMAETDEPSAALTNKLVKQQEKVDKLADNHKAYENALHDTSKRMQKTGVDVSKLDNEFDRLSKSQLHHAKRIDVVSKRYERLQATMSPLNRLSKSIKMPSFEKSQGMAVGSIAMIGSLAGVGAAVTETADKINELSSAARDISMPVGELQALRLQAKGVNAEAGDMDAALKEMTLRWGEMKSFGSGSMNDYFKDTGNQKAYEDLKNAKNSMEAYQVLVREISAEKDVAKQNFMADEFFGGDSEKMLAVLKSGTDGLDKARQQLQETGGPVSEESTKSAAEFTSTIKTMGIIVESLKIHALTPIMKELSVMFGTLATNMKNTEWRDEAVAKLRDTVTGTINAFKFLGNVILFVSENFKGILATLAIVKIALIGINAVIMANPIGMMVAAIGGAVVGIIYLLDKLELLEPIFNVVRSCIGGVIDGIKSLFNMLPDSLIPDGWKTSADAAGAEVDKIKDKMASLKDKNAKLGITTDETVNQTTTSSATAQQQSLSGNIIPMSKAAPLTNQTVRSQSEVSLTIKSDKQVSVDKVTSEKGTDLNLNLGNMSMSY</sequence>
<dbReference type="OrthoDB" id="5853981at2"/>
<proteinExistence type="predicted"/>
<dbReference type="AlphaFoldDB" id="Q5E397"/>
<protein>
    <recommendedName>
        <fullName evidence="5">Phage tail tape measure protein</fullName>
    </recommendedName>
</protein>
<reference evidence="3 4" key="2">
    <citation type="journal article" date="2008" name="BMC Genomics">
        <title>Comparative genomics-based investigation of resequencing targets in Vibrio fischeri: focus on point miscalls and artefactual expansions.</title>
        <authorList>
            <person name="Mandel M.J."/>
            <person name="Stabb E.V."/>
            <person name="Ruby E.G."/>
        </authorList>
    </citation>
    <scope>NUCLEOTIDE SEQUENCE [LARGE SCALE GENOMIC DNA]</scope>
    <source>
        <strain evidence="4">ATCC 700601 / ES114</strain>
    </source>
</reference>
<dbReference type="STRING" id="312309.VF_2004"/>
<dbReference type="RefSeq" id="WP_011262464.1">
    <property type="nucleotide sequence ID" value="NC_006840.2"/>
</dbReference>
<dbReference type="eggNOG" id="COG5280">
    <property type="taxonomic scope" value="Bacteria"/>
</dbReference>
<feature type="coiled-coil region" evidence="1">
    <location>
        <begin position="276"/>
        <end position="303"/>
    </location>
</feature>
<evidence type="ECO:0000313" key="4">
    <source>
        <dbReference type="Proteomes" id="UP000000537"/>
    </source>
</evidence>
<dbReference type="HOGENOM" id="CLU_435416_0_0_6"/>
<dbReference type="GeneID" id="54164701"/>
<feature type="coiled-coil region" evidence="1">
    <location>
        <begin position="88"/>
        <end position="122"/>
    </location>
</feature>
<reference evidence="3 4" key="1">
    <citation type="journal article" date="2005" name="Proc. Natl. Acad. Sci. U.S.A.">
        <title>Complete genome sequence of Vibrio fischeri: a symbiotic bacterium with pathogenic congeners.</title>
        <authorList>
            <person name="Ruby E.G."/>
            <person name="Urbanowski M."/>
            <person name="Campbell J."/>
            <person name="Dunn A."/>
            <person name="Faini M."/>
            <person name="Gunsalus R."/>
            <person name="Lostroh P."/>
            <person name="Lupp C."/>
            <person name="McCann J."/>
            <person name="Millikan D."/>
            <person name="Schaefer A."/>
            <person name="Stabb E."/>
            <person name="Stevens A."/>
            <person name="Visick K."/>
            <person name="Whistler C."/>
            <person name="Greenberg E.P."/>
        </authorList>
    </citation>
    <scope>NUCLEOTIDE SEQUENCE [LARGE SCALE GENOMIC DNA]</scope>
    <source>
        <strain evidence="4">ATCC 700601 / ES114</strain>
    </source>
</reference>
<keyword evidence="2" id="KW-0812">Transmembrane</keyword>